<dbReference type="EMBL" id="AWSC01000041">
    <property type="protein sequence ID" value="ERH16541.1"/>
    <property type="molecule type" value="Genomic_DNA"/>
</dbReference>
<dbReference type="AlphaFoldDB" id="U1Q1T6"/>
<accession>U1Q1T6</accession>
<evidence type="ECO:0000313" key="1">
    <source>
        <dbReference type="EMBL" id="ERH16541.1"/>
    </source>
</evidence>
<evidence type="ECO:0000313" key="2">
    <source>
        <dbReference type="Proteomes" id="UP000016481"/>
    </source>
</evidence>
<gene>
    <name evidence="1" type="ORF">HMPREF1978_01041</name>
</gene>
<sequence length="39" mass="4196">MASSGDIYDDGGALTSLTLSERVNLADEADYMRSFSSSY</sequence>
<name>U1Q1T6_9ACTO</name>
<reference evidence="1 2" key="1">
    <citation type="submission" date="2013-08" db="EMBL/GenBank/DDBJ databases">
        <authorList>
            <person name="Weinstock G."/>
            <person name="Sodergren E."/>
            <person name="Wylie T."/>
            <person name="Fulton L."/>
            <person name="Fulton R."/>
            <person name="Fronick C."/>
            <person name="O'Laughlin M."/>
            <person name="Godfrey J."/>
            <person name="Miner T."/>
            <person name="Herter B."/>
            <person name="Appelbaum E."/>
            <person name="Cordes M."/>
            <person name="Lek S."/>
            <person name="Wollam A."/>
            <person name="Pepin K.H."/>
            <person name="Palsikar V.B."/>
            <person name="Mitreva M."/>
            <person name="Wilson R.K."/>
        </authorList>
    </citation>
    <scope>NUCLEOTIDE SEQUENCE [LARGE SCALE GENOMIC DNA]</scope>
    <source>
        <strain evidence="1 2">F0530</strain>
    </source>
</reference>
<comment type="caution">
    <text evidence="1">The sequence shown here is derived from an EMBL/GenBank/DDBJ whole genome shotgun (WGS) entry which is preliminary data.</text>
</comment>
<proteinExistence type="predicted"/>
<dbReference type="Proteomes" id="UP000016481">
    <property type="component" value="Unassembled WGS sequence"/>
</dbReference>
<organism evidence="1 2">
    <name type="scientific">Actinomyces graevenitzii F0530</name>
    <dbReference type="NCBI Taxonomy" id="1321817"/>
    <lineage>
        <taxon>Bacteria</taxon>
        <taxon>Bacillati</taxon>
        <taxon>Actinomycetota</taxon>
        <taxon>Actinomycetes</taxon>
        <taxon>Actinomycetales</taxon>
        <taxon>Actinomycetaceae</taxon>
        <taxon>Actinomyces</taxon>
    </lineage>
</organism>
<dbReference type="HOGENOM" id="CLU_3303271_0_0_11"/>
<protein>
    <submittedName>
        <fullName evidence="1">Uncharacterized protein</fullName>
    </submittedName>
</protein>
<dbReference type="PATRIC" id="fig|1321817.3.peg.908"/>